<reference evidence="2" key="1">
    <citation type="submission" date="2021-01" db="EMBL/GenBank/DDBJ databases">
        <authorList>
            <person name="Corre E."/>
            <person name="Pelletier E."/>
            <person name="Niang G."/>
            <person name="Scheremetjew M."/>
            <person name="Finn R."/>
            <person name="Kale V."/>
            <person name="Holt S."/>
            <person name="Cochrane G."/>
            <person name="Meng A."/>
            <person name="Brown T."/>
            <person name="Cohen L."/>
        </authorList>
    </citation>
    <scope>NUCLEOTIDE SEQUENCE</scope>
    <source>
        <strain evidence="2">10249 10 AB</strain>
    </source>
</reference>
<evidence type="ECO:0000313" key="2">
    <source>
        <dbReference type="EMBL" id="CAE0711658.1"/>
    </source>
</evidence>
<proteinExistence type="predicted"/>
<feature type="compositionally biased region" description="Polar residues" evidence="1">
    <location>
        <begin position="160"/>
        <end position="180"/>
    </location>
</feature>
<dbReference type="EMBL" id="HBIX01005542">
    <property type="protein sequence ID" value="CAE0711658.1"/>
    <property type="molecule type" value="Transcribed_RNA"/>
</dbReference>
<feature type="compositionally biased region" description="Low complexity" evidence="1">
    <location>
        <begin position="146"/>
        <end position="159"/>
    </location>
</feature>
<accession>A0A7S4EG42</accession>
<feature type="compositionally biased region" description="Basic residues" evidence="1">
    <location>
        <begin position="105"/>
        <end position="117"/>
    </location>
</feature>
<feature type="compositionally biased region" description="Low complexity" evidence="1">
    <location>
        <begin position="26"/>
        <end position="57"/>
    </location>
</feature>
<protein>
    <submittedName>
        <fullName evidence="2">Uncharacterized protein</fullName>
    </submittedName>
</protein>
<feature type="region of interest" description="Disordered" evidence="1">
    <location>
        <begin position="1"/>
        <end position="57"/>
    </location>
</feature>
<dbReference type="AlphaFoldDB" id="A0A7S4EG42"/>
<sequence>MTTSTKRVFGKITTQDEHEDQRQSLTATATTTTTTEEASAVAPTAVTPTPTAPAITPRPLHRKKRARTTLTLRESIRIYDTAIAIDEDVNYFESTSMINGSPKWRGSKRPRRQRRPGVNKQLSPRMSMPRRVNSLSPLLLFPSPLPSSLPSSSPFSMSLETQDQKNNTTTNIDDSSCMEQQQNQGHNLDCSELVTMTESLHVKDFHHNKGGHHCERGAISIHSTR</sequence>
<evidence type="ECO:0000256" key="1">
    <source>
        <dbReference type="SAM" id="MobiDB-lite"/>
    </source>
</evidence>
<gene>
    <name evidence="2" type="ORF">PAUS00366_LOCUS4410</name>
</gene>
<name>A0A7S4EG42_9STRA</name>
<organism evidence="2">
    <name type="scientific">Pseudo-nitzschia australis</name>
    <dbReference type="NCBI Taxonomy" id="44445"/>
    <lineage>
        <taxon>Eukaryota</taxon>
        <taxon>Sar</taxon>
        <taxon>Stramenopiles</taxon>
        <taxon>Ochrophyta</taxon>
        <taxon>Bacillariophyta</taxon>
        <taxon>Bacillariophyceae</taxon>
        <taxon>Bacillariophycidae</taxon>
        <taxon>Bacillariales</taxon>
        <taxon>Bacillariaceae</taxon>
        <taxon>Pseudo-nitzschia</taxon>
    </lineage>
</organism>
<feature type="region of interest" description="Disordered" evidence="1">
    <location>
        <begin position="146"/>
        <end position="180"/>
    </location>
</feature>
<feature type="region of interest" description="Disordered" evidence="1">
    <location>
        <begin position="97"/>
        <end position="129"/>
    </location>
</feature>